<feature type="compositionally biased region" description="Basic and acidic residues" evidence="1">
    <location>
        <begin position="23"/>
        <end position="43"/>
    </location>
</feature>
<feature type="compositionally biased region" description="Polar residues" evidence="1">
    <location>
        <begin position="122"/>
        <end position="137"/>
    </location>
</feature>
<proteinExistence type="predicted"/>
<evidence type="ECO:0000313" key="2">
    <source>
        <dbReference type="EMBL" id="PRP78964.1"/>
    </source>
</evidence>
<feature type="region of interest" description="Disordered" evidence="1">
    <location>
        <begin position="86"/>
        <end position="139"/>
    </location>
</feature>
<name>A0A2P6N4T8_9EUKA</name>
<accession>A0A2P6N4T8</accession>
<evidence type="ECO:0000256" key="1">
    <source>
        <dbReference type="SAM" id="MobiDB-lite"/>
    </source>
</evidence>
<feature type="region of interest" description="Disordered" evidence="1">
    <location>
        <begin position="1"/>
        <end position="68"/>
    </location>
</feature>
<reference evidence="2 3" key="1">
    <citation type="journal article" date="2018" name="Genome Biol. Evol.">
        <title>Multiple Roots of Fruiting Body Formation in Amoebozoa.</title>
        <authorList>
            <person name="Hillmann F."/>
            <person name="Forbes G."/>
            <person name="Novohradska S."/>
            <person name="Ferling I."/>
            <person name="Riege K."/>
            <person name="Groth M."/>
            <person name="Westermann M."/>
            <person name="Marz M."/>
            <person name="Spaller T."/>
            <person name="Winckler T."/>
            <person name="Schaap P."/>
            <person name="Glockner G."/>
        </authorList>
    </citation>
    <scope>NUCLEOTIDE SEQUENCE [LARGE SCALE GENOMIC DNA]</scope>
    <source>
        <strain evidence="2 3">Jena</strain>
    </source>
</reference>
<protein>
    <submittedName>
        <fullName evidence="2">Uncharacterized protein</fullName>
    </submittedName>
</protein>
<dbReference type="Proteomes" id="UP000241769">
    <property type="component" value="Unassembled WGS sequence"/>
</dbReference>
<sequence length="231" mass="25422">MTNPNASPVKKNKSRSSGGVDQNPRRKGNEKGSTKGNGGRDDLITPDSLRKVLNSKPQPDMDVIPTRDVGINPLDLLQRRDNVDNLCKYNNQNPPRNTPSQQRGQENRTPSPPASQRWAGASFSNSPAANSLPQPSTLFLGAASSEPTARRLDFGEAPTQPLPSMHMVPQPTEPLWFHHPVHMPTFQQPIPIAYPPMGYEHHMGAPVHPAQPPHGLTDLSQHLKFMLNIRA</sequence>
<feature type="compositionally biased region" description="Polar residues" evidence="1">
    <location>
        <begin position="88"/>
        <end position="109"/>
    </location>
</feature>
<comment type="caution">
    <text evidence="2">The sequence shown here is derived from an EMBL/GenBank/DDBJ whole genome shotgun (WGS) entry which is preliminary data.</text>
</comment>
<gene>
    <name evidence="2" type="ORF">PROFUN_13276</name>
</gene>
<dbReference type="OrthoDB" id="2142961at2759"/>
<dbReference type="InParanoid" id="A0A2P6N4T8"/>
<keyword evidence="3" id="KW-1185">Reference proteome</keyword>
<dbReference type="EMBL" id="MDYQ01000203">
    <property type="protein sequence ID" value="PRP78964.1"/>
    <property type="molecule type" value="Genomic_DNA"/>
</dbReference>
<organism evidence="2 3">
    <name type="scientific">Planoprotostelium fungivorum</name>
    <dbReference type="NCBI Taxonomy" id="1890364"/>
    <lineage>
        <taxon>Eukaryota</taxon>
        <taxon>Amoebozoa</taxon>
        <taxon>Evosea</taxon>
        <taxon>Variosea</taxon>
        <taxon>Cavosteliida</taxon>
        <taxon>Cavosteliaceae</taxon>
        <taxon>Planoprotostelium</taxon>
    </lineage>
</organism>
<dbReference type="AlphaFoldDB" id="A0A2P6N4T8"/>
<evidence type="ECO:0000313" key="3">
    <source>
        <dbReference type="Proteomes" id="UP000241769"/>
    </source>
</evidence>